<dbReference type="Gene3D" id="3.30.200.20">
    <property type="entry name" value="Phosphorylase Kinase, domain 1"/>
    <property type="match status" value="1"/>
</dbReference>
<comment type="subcellular location">
    <subcellularLocation>
        <location evidence="1">Golgi apparatus membrane</location>
        <topology evidence="1">Single-pass type II membrane protein</topology>
    </subcellularLocation>
</comment>
<proteinExistence type="inferred from homology"/>
<evidence type="ECO:0000256" key="10">
    <source>
        <dbReference type="ARBA" id="ARBA00022968"/>
    </source>
</evidence>
<feature type="region of interest" description="Disordered" evidence="14">
    <location>
        <begin position="2027"/>
        <end position="2076"/>
    </location>
</feature>
<dbReference type="InterPro" id="IPR011009">
    <property type="entry name" value="Kinase-like_dom_sf"/>
</dbReference>
<dbReference type="Pfam" id="PF00069">
    <property type="entry name" value="Pkinase"/>
    <property type="match status" value="1"/>
</dbReference>
<keyword evidence="3" id="KW-0723">Serine/threonine-protein kinase</keyword>
<dbReference type="InterPro" id="IPR002659">
    <property type="entry name" value="Glyco_trans_31"/>
</dbReference>
<evidence type="ECO:0000259" key="15">
    <source>
        <dbReference type="PROSITE" id="PS50011"/>
    </source>
</evidence>
<keyword evidence="6" id="KW-0812">Transmembrane</keyword>
<evidence type="ECO:0000256" key="2">
    <source>
        <dbReference type="ARBA" id="ARBA00008661"/>
    </source>
</evidence>
<dbReference type="InterPro" id="IPR050117">
    <property type="entry name" value="MAPK"/>
</dbReference>
<feature type="compositionally biased region" description="Basic residues" evidence="14">
    <location>
        <begin position="2054"/>
        <end position="2067"/>
    </location>
</feature>
<feature type="compositionally biased region" description="Basic and acidic residues" evidence="14">
    <location>
        <begin position="2041"/>
        <end position="2053"/>
    </location>
</feature>
<organism evidence="16 17">
    <name type="scientific">Macrostomum lignano</name>
    <dbReference type="NCBI Taxonomy" id="282301"/>
    <lineage>
        <taxon>Eukaryota</taxon>
        <taxon>Metazoa</taxon>
        <taxon>Spiralia</taxon>
        <taxon>Lophotrochozoa</taxon>
        <taxon>Platyhelminthes</taxon>
        <taxon>Rhabditophora</taxon>
        <taxon>Macrostomorpha</taxon>
        <taxon>Macrostomida</taxon>
        <taxon>Macrostomidae</taxon>
        <taxon>Macrostomum</taxon>
    </lineage>
</organism>
<dbReference type="FunFam" id="1.10.510.10:FF:000624">
    <property type="entry name" value="Mitogen-activated protein kinase"/>
    <property type="match status" value="1"/>
</dbReference>
<keyword evidence="7" id="KW-0547">Nucleotide-binding</keyword>
<dbReference type="Pfam" id="PF01762">
    <property type="entry name" value="Galactosyl_T"/>
    <property type="match status" value="1"/>
</dbReference>
<evidence type="ECO:0000313" key="16">
    <source>
        <dbReference type="Proteomes" id="UP000095280"/>
    </source>
</evidence>
<dbReference type="GO" id="GO:0005524">
    <property type="term" value="F:ATP binding"/>
    <property type="evidence" value="ECO:0007669"/>
    <property type="project" value="UniProtKB-KW"/>
</dbReference>
<evidence type="ECO:0000256" key="8">
    <source>
        <dbReference type="ARBA" id="ARBA00022777"/>
    </source>
</evidence>
<name>A0A1I8I019_9PLAT</name>
<dbReference type="GO" id="GO:0000139">
    <property type="term" value="C:Golgi membrane"/>
    <property type="evidence" value="ECO:0007669"/>
    <property type="project" value="UniProtKB-SubCell"/>
</dbReference>
<dbReference type="Proteomes" id="UP000095280">
    <property type="component" value="Unplaced"/>
</dbReference>
<feature type="region of interest" description="Disordered" evidence="14">
    <location>
        <begin position="951"/>
        <end position="982"/>
    </location>
</feature>
<dbReference type="Gene3D" id="1.10.510.10">
    <property type="entry name" value="Transferase(Phosphotransferase) domain 1"/>
    <property type="match status" value="1"/>
</dbReference>
<feature type="compositionally biased region" description="Polar residues" evidence="14">
    <location>
        <begin position="876"/>
        <end position="889"/>
    </location>
</feature>
<evidence type="ECO:0000256" key="12">
    <source>
        <dbReference type="ARBA" id="ARBA00023034"/>
    </source>
</evidence>
<dbReference type="PANTHER" id="PTHR24055">
    <property type="entry name" value="MITOGEN-ACTIVATED PROTEIN KINASE"/>
    <property type="match status" value="1"/>
</dbReference>
<keyword evidence="12" id="KW-0333">Golgi apparatus</keyword>
<evidence type="ECO:0000256" key="5">
    <source>
        <dbReference type="ARBA" id="ARBA00022679"/>
    </source>
</evidence>
<keyword evidence="4" id="KW-0328">Glycosyltransferase</keyword>
<feature type="region of interest" description="Disordered" evidence="14">
    <location>
        <begin position="1780"/>
        <end position="1800"/>
    </location>
</feature>
<feature type="domain" description="Protein kinase" evidence="15">
    <location>
        <begin position="1201"/>
        <end position="1495"/>
    </location>
</feature>
<evidence type="ECO:0000313" key="17">
    <source>
        <dbReference type="WBParaSite" id="maker-uti_cns_0008913-snap-gene-0.2-mRNA-1"/>
    </source>
</evidence>
<dbReference type="SUPFAM" id="SSF56112">
    <property type="entry name" value="Protein kinase-like (PK-like)"/>
    <property type="match status" value="1"/>
</dbReference>
<keyword evidence="11" id="KW-1133">Transmembrane helix</keyword>
<evidence type="ECO:0000256" key="4">
    <source>
        <dbReference type="ARBA" id="ARBA00022676"/>
    </source>
</evidence>
<comment type="similarity">
    <text evidence="2">Belongs to the glycosyltransferase 31 family.</text>
</comment>
<dbReference type="SMART" id="SM00220">
    <property type="entry name" value="S_TKc"/>
    <property type="match status" value="1"/>
</dbReference>
<evidence type="ECO:0000256" key="3">
    <source>
        <dbReference type="ARBA" id="ARBA00022527"/>
    </source>
</evidence>
<evidence type="ECO:0000256" key="9">
    <source>
        <dbReference type="ARBA" id="ARBA00022840"/>
    </source>
</evidence>
<dbReference type="PROSITE" id="PS50011">
    <property type="entry name" value="PROTEIN_KINASE_DOM"/>
    <property type="match status" value="1"/>
</dbReference>
<protein>
    <submittedName>
        <fullName evidence="17">Protein kinase domain-containing protein</fullName>
    </submittedName>
</protein>
<dbReference type="GO" id="GO:0016758">
    <property type="term" value="F:hexosyltransferase activity"/>
    <property type="evidence" value="ECO:0007669"/>
    <property type="project" value="InterPro"/>
</dbReference>
<evidence type="ECO:0000256" key="11">
    <source>
        <dbReference type="ARBA" id="ARBA00022989"/>
    </source>
</evidence>
<evidence type="ECO:0000256" key="7">
    <source>
        <dbReference type="ARBA" id="ARBA00022741"/>
    </source>
</evidence>
<dbReference type="WBParaSite" id="maker-uti_cns_0008913-snap-gene-0.2-mRNA-1">
    <property type="protein sequence ID" value="maker-uti_cns_0008913-snap-gene-0.2-mRNA-1"/>
    <property type="gene ID" value="maker-uti_cns_0008913-snap-gene-0.2"/>
</dbReference>
<feature type="region of interest" description="Disordered" evidence="14">
    <location>
        <begin position="2119"/>
        <end position="2141"/>
    </location>
</feature>
<dbReference type="InterPro" id="IPR000719">
    <property type="entry name" value="Prot_kinase_dom"/>
</dbReference>
<evidence type="ECO:0000256" key="13">
    <source>
        <dbReference type="ARBA" id="ARBA00023136"/>
    </source>
</evidence>
<keyword evidence="8" id="KW-0418">Kinase</keyword>
<feature type="compositionally biased region" description="Polar residues" evidence="14">
    <location>
        <begin position="1580"/>
        <end position="1589"/>
    </location>
</feature>
<feature type="compositionally biased region" description="Low complexity" evidence="14">
    <location>
        <begin position="958"/>
        <end position="975"/>
    </location>
</feature>
<feature type="region of interest" description="Disordered" evidence="14">
    <location>
        <begin position="861"/>
        <end position="889"/>
    </location>
</feature>
<evidence type="ECO:0000256" key="14">
    <source>
        <dbReference type="SAM" id="MobiDB-lite"/>
    </source>
</evidence>
<keyword evidence="16" id="KW-1185">Reference proteome</keyword>
<keyword evidence="13" id="KW-0472">Membrane</keyword>
<evidence type="ECO:0000256" key="6">
    <source>
        <dbReference type="ARBA" id="ARBA00022692"/>
    </source>
</evidence>
<reference evidence="17" key="1">
    <citation type="submission" date="2016-11" db="UniProtKB">
        <authorList>
            <consortium name="WormBaseParasite"/>
        </authorList>
    </citation>
    <scope>IDENTIFICATION</scope>
</reference>
<dbReference type="GO" id="GO:0004674">
    <property type="term" value="F:protein serine/threonine kinase activity"/>
    <property type="evidence" value="ECO:0007669"/>
    <property type="project" value="UniProtKB-KW"/>
</dbReference>
<accession>A0A1I8I019</accession>
<feature type="region of interest" description="Disordered" evidence="14">
    <location>
        <begin position="1576"/>
        <end position="1596"/>
    </location>
</feature>
<keyword evidence="9" id="KW-0067">ATP-binding</keyword>
<sequence length="2141" mass="232415">VKQASKPGYSGIHYLDYAAHCAHVRPGHVANVDPLNLGVRTAQMRHQAEETLPGSNKRWYKFQIAFAMPTGRIIKVHNGRLLLLSPPILEQLASSTERSAKRLLVHLAFAAAFGGVDVGLGEALDRFVAAAELRCAGQRPSPIQCSDDKLTQNVNVIHSDHIRVESQLYQSGSVNNAVDIAKGRHQLCLVSDVSRYKSKCGGTVCKPQFPVPAVPLSTATPSDSIAISLVIIVKSAIGNFASRRAIRTTWGNPQFWPEGTLLRFTVGSPDKAEFWPEGTLLRFTVGSPDKAEVMTQLLEECRQFGDVIVHGGGDGYRLFTSVPPLVFSLLVGILASLMPHRQAQLPNLLGGFKSSRPLEDRTQGVTAGTGWPGNQKEWFPKKNWICRSSTSRQFGIKRGGSLGLVGDPAPLRPATVSAELPPALALRVLDVLHPERPVPRPAGLEGVERPSVLVLKYVPPLRPLTPIGKGALPTLVRAFCFFSISATVTNLPNLDSRVGGSVNTARTSAVMLLTGCSLLSTGGLVLDDDGGSCNPGIKKRRSCSGNQKLRAGPEPKNNTVKTLSSLVWASRHLPQAGSSHRLVLLSDDDLLMNPFAAGPLLSSVAAAVSRNGQENFLAGNCISNSIPIRTPGHKWSINRSDYSPETYPDYISAGWLVMPSRLLNRLLWAANRVKPRLPFDDVYLGLLAAKLRLTLVCLTELLDLGQVAKLNPQQPLLAKHGYGLKPEGRDTGPARLLQDWQSLMRPSFIEADSKKWQAKFVDKENNSSFWTYASVVRPSGRLAGGAAAAAAAATSASRPSMRLKPGRSREKSDNLEDDTLESYIYFCENRQFAYDFVDGFINQHLDEDEIPDVLIDSVSSLREPPQFRQPRARDAATTNGLDSARSNDSGVGGFRGRRVGFRGLQPLPPVQRGAASAAGPVDDGFNDDLNDEDSPEVAEILRAAAAARHRDQARRRVSSPTLSSQSSLSLLGGRRASPRDATSVDAMQQLFREILPDIMRDVASEAVVEISQGIVNKIDIVDIMAPHILDETLNELIVELCSDYHYDIFIELVDELVMEYGPGIARKAVGEDFLDSLLDELVEPVADAMAAEVAADLLAEYDTRLRRRDLKEIKRTAKEKPLETLIFQQLIEKLAQGDSLLITSGTLHHFVEATELDILLKQLNQVARARRLTLESQPVRALHQRLFTDAALGVITDELLDQVDADLADLDFDEVEDARQKRSVAKAMDTVLQRRVAIKKLSKPFYDPEYAKRTYREMYMLAYMDHPNIICLIDVYSPQLGHGDLREVYLVTPWMDADLKSVLKQYNKLSEEHVRFFAYQMLLAIRYLHSVGILHRDIKPPNLAITEDNDFKILDFGLARKLEEQLTGYVVTRWYRSPEVLLNWEHYGLPVDMWAAGCVIGEMLLGKPLFPGEDAPSLILFMCRRLGKPSEEMMAKIQSPSAAQFIRDLEVGEVAAFEDLFPEASDGMIELLRRLLQFDPDRRATADEALQLPIFAEFASETAKPRNLPREPLNCDFEGQNYGVADWKRLVEAFMGSFTPKLSSSDLGEGHVHSVERAALLRSMLLTRRRRRDGVDRSSICRSETSPLTAPTGESAADCGQWWRRQELPLLPLLMMQLSRFFSLLLSDAEEVPLTAPSPESSSSSASSLALEFELLRGVIEVAQNRLSGAAAAAAVSRGGNLDNADNRSIMTAATVAKATVAMEPAAVRVLAVGSAEAGRTAALEAVGPVNAGATVATAEATVQQVDVATGAGEMVAADAAELVQAVHALATWGGGRFGNGAGSQAKPPPALAGRSRHRPRPWQGLSEHLVMLNWHRRPVKPGRQWQRVSELSIGVAVRCIVLLPFGLQKSLFSSGQQSLCRAQPIGEFAKRRQPAGVLATLSVDGALSKTIGLGFGSFESASNFDRLVAVDVSVANFVVFVVVVVDKVGSQNGDGGGGAPGGRGQLATQLTTIVDLVIGVGACCQDDGLIDGAATFGNFEAQQFEAVETADGALRPSGETGRWLLSGGGGSSDVCNSSAVRRRLANSSARPSALASWPAKRRDSAKDCDRRERRWRRSRSARRNSRAKANGPPSLHPVLALAEALRPPIAPQLDTRARASCSVISAWITSGQAAAAAAGGSGGGGIAADGRTRTASSGRF</sequence>
<keyword evidence="5" id="KW-0808">Transferase</keyword>
<evidence type="ECO:0000256" key="1">
    <source>
        <dbReference type="ARBA" id="ARBA00004323"/>
    </source>
</evidence>
<keyword evidence="10" id="KW-0735">Signal-anchor</keyword>